<evidence type="ECO:0000313" key="1">
    <source>
        <dbReference type="EMBL" id="VVT30063.1"/>
    </source>
</evidence>
<proteinExistence type="predicted"/>
<gene>
    <name evidence="1" type="ORF">SPHINGO391_510215</name>
</gene>
<sequence length="89" mass="9932">MPPPDGLSFASNIEIWVEKPVVAPQSRWNSTATRVPSGEGLRETTVFWQAFEHPEQIIIAANDAALIVADGNRSCSAVNRRFRERKIRA</sequence>
<dbReference type="EMBL" id="CABVLI010000047">
    <property type="protein sequence ID" value="VVT30063.1"/>
    <property type="molecule type" value="Genomic_DNA"/>
</dbReference>
<organism evidence="1 2">
    <name type="scientific">Sphingomonas aurantiaca</name>
    <dbReference type="NCBI Taxonomy" id="185949"/>
    <lineage>
        <taxon>Bacteria</taxon>
        <taxon>Pseudomonadati</taxon>
        <taxon>Pseudomonadota</taxon>
        <taxon>Alphaproteobacteria</taxon>
        <taxon>Sphingomonadales</taxon>
        <taxon>Sphingomonadaceae</taxon>
        <taxon>Sphingomonas</taxon>
    </lineage>
</organism>
<reference evidence="1 2" key="1">
    <citation type="submission" date="2019-09" db="EMBL/GenBank/DDBJ databases">
        <authorList>
            <person name="Dittami M. S."/>
        </authorList>
    </citation>
    <scope>NUCLEOTIDE SEQUENCE [LARGE SCALE GENOMIC DNA]</scope>
    <source>
        <strain evidence="1">SPHINGO391</strain>
    </source>
</reference>
<name>A0A5E8AM92_9SPHN</name>
<protein>
    <submittedName>
        <fullName evidence="1">Uncharacterized protein</fullName>
    </submittedName>
</protein>
<accession>A0A5E8AM92</accession>
<evidence type="ECO:0000313" key="2">
    <source>
        <dbReference type="Proteomes" id="UP000326857"/>
    </source>
</evidence>
<dbReference type="AlphaFoldDB" id="A0A5E8AM92"/>
<dbReference type="Proteomes" id="UP000326857">
    <property type="component" value="Unassembled WGS sequence"/>
</dbReference>